<name>A0A8B6G8E3_MYTGA</name>
<gene>
    <name evidence="8" type="ORF">MGAL_10B078455</name>
</gene>
<evidence type="ECO:0000256" key="4">
    <source>
        <dbReference type="PROSITE-ProRule" id="PRU00039"/>
    </source>
</evidence>
<dbReference type="Proteomes" id="UP000596742">
    <property type="component" value="Unassembled WGS sequence"/>
</dbReference>
<dbReference type="PANTHER" id="PTHR22906">
    <property type="entry name" value="PROPERDIN"/>
    <property type="match status" value="1"/>
</dbReference>
<dbReference type="InterPro" id="IPR036383">
    <property type="entry name" value="TSP1_rpt_sf"/>
</dbReference>
<feature type="region of interest" description="Disordered" evidence="5">
    <location>
        <begin position="493"/>
        <end position="546"/>
    </location>
</feature>
<comment type="caution">
    <text evidence="8">The sequence shown here is derived from an EMBL/GenBank/DDBJ whole genome shotgun (WGS) entry which is preliminary data.</text>
</comment>
<evidence type="ECO:0000313" key="8">
    <source>
        <dbReference type="EMBL" id="VDI60307.1"/>
    </source>
</evidence>
<evidence type="ECO:0000256" key="5">
    <source>
        <dbReference type="SAM" id="MobiDB-lite"/>
    </source>
</evidence>
<feature type="compositionally biased region" description="Low complexity" evidence="5">
    <location>
        <begin position="178"/>
        <end position="189"/>
    </location>
</feature>
<dbReference type="PROSITE" id="PS01225">
    <property type="entry name" value="CTCK_2"/>
    <property type="match status" value="1"/>
</dbReference>
<evidence type="ECO:0000256" key="1">
    <source>
        <dbReference type="ARBA" id="ARBA00022729"/>
    </source>
</evidence>
<comment type="caution">
    <text evidence="4">Lacks conserved residue(s) required for the propagation of feature annotation.</text>
</comment>
<evidence type="ECO:0000313" key="9">
    <source>
        <dbReference type="Proteomes" id="UP000596742"/>
    </source>
</evidence>
<feature type="region of interest" description="Disordered" evidence="5">
    <location>
        <begin position="891"/>
        <end position="943"/>
    </location>
</feature>
<feature type="region of interest" description="Disordered" evidence="5">
    <location>
        <begin position="116"/>
        <end position="211"/>
    </location>
</feature>
<evidence type="ECO:0000259" key="7">
    <source>
        <dbReference type="PROSITE" id="PS50184"/>
    </source>
</evidence>
<dbReference type="PRINTS" id="PR01705">
    <property type="entry name" value="TSP1REPEAT"/>
</dbReference>
<evidence type="ECO:0000256" key="2">
    <source>
        <dbReference type="ARBA" id="ARBA00022737"/>
    </source>
</evidence>
<feature type="compositionally biased region" description="Low complexity" evidence="5">
    <location>
        <begin position="495"/>
        <end position="546"/>
    </location>
</feature>
<reference evidence="8" key="1">
    <citation type="submission" date="2018-11" db="EMBL/GenBank/DDBJ databases">
        <authorList>
            <person name="Alioto T."/>
            <person name="Alioto T."/>
        </authorList>
    </citation>
    <scope>NUCLEOTIDE SEQUENCE</scope>
</reference>
<keyword evidence="1" id="KW-0732">Signal</keyword>
<dbReference type="PROSITE" id="PS01208">
    <property type="entry name" value="VWFC_1"/>
    <property type="match status" value="1"/>
</dbReference>
<organism evidence="8 9">
    <name type="scientific">Mytilus galloprovincialis</name>
    <name type="common">Mediterranean mussel</name>
    <dbReference type="NCBI Taxonomy" id="29158"/>
    <lineage>
        <taxon>Eukaryota</taxon>
        <taxon>Metazoa</taxon>
        <taxon>Spiralia</taxon>
        <taxon>Lophotrochozoa</taxon>
        <taxon>Mollusca</taxon>
        <taxon>Bivalvia</taxon>
        <taxon>Autobranchia</taxon>
        <taxon>Pteriomorphia</taxon>
        <taxon>Mytilida</taxon>
        <taxon>Mytiloidea</taxon>
        <taxon>Mytilidae</taxon>
        <taxon>Mytilinae</taxon>
        <taxon>Mytilus</taxon>
    </lineage>
</organism>
<dbReference type="PROSITE" id="PS50092">
    <property type="entry name" value="TSP1"/>
    <property type="match status" value="5"/>
</dbReference>
<feature type="compositionally biased region" description="Low complexity" evidence="5">
    <location>
        <begin position="306"/>
        <end position="355"/>
    </location>
</feature>
<dbReference type="InterPro" id="IPR001007">
    <property type="entry name" value="VWF_dom"/>
</dbReference>
<feature type="region of interest" description="Disordered" evidence="5">
    <location>
        <begin position="683"/>
        <end position="746"/>
    </location>
</feature>
<dbReference type="InterPro" id="IPR000884">
    <property type="entry name" value="TSP1_rpt"/>
</dbReference>
<evidence type="ECO:0008006" key="10">
    <source>
        <dbReference type="Google" id="ProtNLM"/>
    </source>
</evidence>
<feature type="region of interest" description="Disordered" evidence="5">
    <location>
        <begin position="304"/>
        <end position="399"/>
    </location>
</feature>
<dbReference type="InterPro" id="IPR006207">
    <property type="entry name" value="Cys_knot_C"/>
</dbReference>
<keyword evidence="9" id="KW-1185">Reference proteome</keyword>
<dbReference type="SMART" id="SM00041">
    <property type="entry name" value="CT"/>
    <property type="match status" value="1"/>
</dbReference>
<dbReference type="SMART" id="SM00209">
    <property type="entry name" value="TSP1"/>
    <property type="match status" value="5"/>
</dbReference>
<dbReference type="Pfam" id="PF00090">
    <property type="entry name" value="TSP_1"/>
    <property type="match status" value="5"/>
</dbReference>
<feature type="compositionally biased region" description="Polar residues" evidence="5">
    <location>
        <begin position="116"/>
        <end position="127"/>
    </location>
</feature>
<dbReference type="InterPro" id="IPR036084">
    <property type="entry name" value="Ser_inhib-like_sf"/>
</dbReference>
<keyword evidence="2" id="KW-0677">Repeat</keyword>
<dbReference type="OrthoDB" id="6097666at2759"/>
<dbReference type="SUPFAM" id="SSF57603">
    <property type="entry name" value="FnI-like domain"/>
    <property type="match status" value="1"/>
</dbReference>
<evidence type="ECO:0000256" key="3">
    <source>
        <dbReference type="ARBA" id="ARBA00023157"/>
    </source>
</evidence>
<accession>A0A8B6G8E3</accession>
<dbReference type="Gene3D" id="2.10.25.10">
    <property type="entry name" value="Laminin"/>
    <property type="match status" value="1"/>
</dbReference>
<evidence type="ECO:0000259" key="6">
    <source>
        <dbReference type="PROSITE" id="PS01225"/>
    </source>
</evidence>
<feature type="compositionally biased region" description="Low complexity" evidence="5">
    <location>
        <begin position="128"/>
        <end position="142"/>
    </location>
</feature>
<feature type="compositionally biased region" description="Low complexity" evidence="5">
    <location>
        <begin position="149"/>
        <end position="169"/>
    </location>
</feature>
<feature type="domain" description="CTCK" evidence="6">
    <location>
        <begin position="1613"/>
        <end position="1694"/>
    </location>
</feature>
<dbReference type="FunFam" id="2.20.100.10:FF:000007">
    <property type="entry name" value="Thrombospondin 1"/>
    <property type="match status" value="1"/>
</dbReference>
<feature type="domain" description="VWFC" evidence="7">
    <location>
        <begin position="1547"/>
        <end position="1607"/>
    </location>
</feature>
<dbReference type="PROSITE" id="PS50184">
    <property type="entry name" value="VWFC_2"/>
    <property type="match status" value="1"/>
</dbReference>
<proteinExistence type="predicted"/>
<feature type="compositionally biased region" description="Polar residues" evidence="5">
    <location>
        <begin position="371"/>
        <end position="381"/>
    </location>
</feature>
<dbReference type="CDD" id="cd19941">
    <property type="entry name" value="TIL"/>
    <property type="match status" value="2"/>
</dbReference>
<dbReference type="SUPFAM" id="SSF82895">
    <property type="entry name" value="TSP-1 type 1 repeat"/>
    <property type="match status" value="4"/>
</dbReference>
<protein>
    <recommendedName>
        <fullName evidence="10">SCO-spondin</fullName>
    </recommendedName>
</protein>
<dbReference type="SMART" id="SM00214">
    <property type="entry name" value="VWC"/>
    <property type="match status" value="1"/>
</dbReference>
<keyword evidence="3" id="KW-1015">Disulfide bond</keyword>
<dbReference type="SUPFAM" id="SSF57567">
    <property type="entry name" value="Serine protease inhibitors"/>
    <property type="match status" value="2"/>
</dbReference>
<sequence>MHKYVPGHNKTDEWTKQPQKVLSGGDYLTFERHKQAQSSKRNGRTPTKRLEGLVPKMEEFHNQGELLKDFREPPNNTVTKGDANTVPFTTFMPSQLELDSIASDFTFLVAKIWTGQPATTPTRSPSITSGKPSTASTPTTGTEAGGPGTSPSLIPTTTGPASTTTGLETCPDDSPKGSLTLDSVTSTTTPDGAENALKPTGWKPSPGDTSPVLELKPTDTTPIMNIAVETELVDSVVFKLYKDGVLVEEKTVKVKPTGVAEVEFKKPVLADDIKLTIIPVTTPNVAPVVKNIVVEACIKAVTTGQPATTPTSSPVFTSVTPSTASAPTTGTQAGATGTSPPLIPTTTGPASTTTGLEICPDDSTKGPITLDSVTSPTSPDGTENALKPTGWKPSPGDDNPVLELKPTDTTPIMNIAVETELVDSVVFKLYKDGVLVEEKTVKVKPTGVAEVEFKKPVLADDIKLTIIPVTTPNVAPVVKNIVVEACIKAVTTGQPATTPTSSPVFTSVTPSTASAPTTGTQAGATGTSPPLIPTTTGPASTTTASEECPIGAVISELRFEEVRSSSNQEEADNALETVGWTPSVDDKEILLELFTSPINPIMKVVLDTENVDFIKIRFSRSGKIIYEMNVQALPNGTVQLDTTQPLSADIITLKITAEDTSSLVTTVVKNVKAEACIKAVTTGQPATTPTSSPVFTSVTPSTASAPTTGTQAGATGTSPPLIPTTTGPASTTTETTTQPSTTEVTTATECVKEKVVLDESNIESNDLSSPLSTIDKDALQEKDDNKFVETNESIIVLLVSGLDDQVNGVKVTGDGIATITVKYKLPNNQDFITVQAPNVRPGDEIPLELKSYNVIRITVTKEPGSNSIRLDSVEVSTCAKLTTVSVVSTTALPPSTPVTSQTEKAPTTSALPTTVPTTAVTAVQPTKASSPSITSGPSSTTSVPTTTPGYCKFSQEQFVDNFGYEQIGLVGYIEKDDKTGITSEEEKVFIDSSFDAGVVVVVGCSNCTCEGSGMIRCVVGECKECKYSDWGEWSPCSRDCDVGSTSRSRSKLSLMSPEKCPDDLLQTKDCNIDNCPMPTTVELCSPWDDWTECSVGNNDPTCIEGTKSRQRNCTGKIDKEILSCSNDCPEVLECKDPRILIKEPRCEMSCFTLQYPETCSEDEDFSPRCGCKEGYVIDEATDNCIPVENCVCYKSDGVPVNVGMTFPGPSPCQKCTCNGPGNVTCETVPECCEWKEWTSWGECDNNCESGVKRRYRDLIIGNSELCGSSVETDSCAPKNTTECHVCEVDGVSYGVGDLVRAQNGGCIKCYCYKEGAQCLKDPDTNVDGNWSDWSPWSQCSMSCNGGQKTRTRQCNDPMPLCDGAVCGGKNQEYETCNEDIPCCAVGEWSDWSDCLSSCNPEEERIRSRKFLSSFNSTLCPSIELTENRECPTENCTCIYTYAPNSMCVSDNEQGCGKGSRQVLGTLQSGGEDCPQEHVLVEECHLPPCECDKKNEMWSTFSTCAEKYCANLTSPVEIDTNCNHEGCICADNFFRNEQGACVTYEECAKCQFGGEEYMPGALFQNKCEKCECVNGEVTCAPMCNEPTGCLPGEVLEFASNDSCCRSCIPEKTTCEMATVTKVLEYKLNSSICTSDESVTLSYCTGGCGASMQLPQLMLADESLIGGRSQDPYNQHCKCCTGEILNYMTVQLSCPDLSIKTEARIPQLRPGTCKCNACMQTESTQPSR</sequence>
<dbReference type="EMBL" id="UYJE01008026">
    <property type="protein sequence ID" value="VDI60307.1"/>
    <property type="molecule type" value="Genomic_DNA"/>
</dbReference>
<dbReference type="Gene3D" id="2.20.100.10">
    <property type="entry name" value="Thrombospondin type-1 (TSP1) repeat"/>
    <property type="match status" value="3"/>
</dbReference>
<feature type="compositionally biased region" description="Low complexity" evidence="5">
    <location>
        <begin position="685"/>
        <end position="746"/>
    </location>
</feature>
<dbReference type="InterPro" id="IPR052065">
    <property type="entry name" value="Compl_asym_regulator"/>
</dbReference>